<proteinExistence type="predicted"/>
<dbReference type="Proteomes" id="UP000219327">
    <property type="component" value="Unassembled WGS sequence"/>
</dbReference>
<dbReference type="Pfam" id="PF25559">
    <property type="entry name" value="DUF7931"/>
    <property type="match status" value="1"/>
</dbReference>
<dbReference type="InterPro" id="IPR057691">
    <property type="entry name" value="DUF7931"/>
</dbReference>
<dbReference type="AlphaFoldDB" id="A0A2A5WUG7"/>
<comment type="caution">
    <text evidence="2">The sequence shown here is derived from an EMBL/GenBank/DDBJ whole genome shotgun (WGS) entry which is preliminary data.</text>
</comment>
<evidence type="ECO:0000313" key="2">
    <source>
        <dbReference type="EMBL" id="PDH39844.1"/>
    </source>
</evidence>
<organism evidence="2 3">
    <name type="scientific">OM182 bacterium MED-G24</name>
    <dbReference type="NCBI Taxonomy" id="1986255"/>
    <lineage>
        <taxon>Bacteria</taxon>
        <taxon>Pseudomonadati</taxon>
        <taxon>Pseudomonadota</taxon>
        <taxon>Gammaproteobacteria</taxon>
        <taxon>OMG group</taxon>
        <taxon>OM182 clade</taxon>
    </lineage>
</organism>
<dbReference type="EMBL" id="NTKD01000018">
    <property type="protein sequence ID" value="PDH39844.1"/>
    <property type="molecule type" value="Genomic_DNA"/>
</dbReference>
<accession>A0A2A5WUG7</accession>
<feature type="domain" description="DUF7931" evidence="1">
    <location>
        <begin position="77"/>
        <end position="177"/>
    </location>
</feature>
<sequence>MAKALRFQLTILQIDTGQDLASFLASLGFEQIGNSGGVLTFEAPEPAQEVSRGQAYQSGDSSYQLGKDSDLLLIRSEDEMRNVIETMAGPATHYLRILSPFLEHRPFDTKVIKDICSALARRNKRTRVEILVYESHRMVKNGHMLLELSQRLPSSISIKLVHPELRTLTSSRMSADSFTDRTVKFMRGRRTSTISPRPTCFFASFKVPRTAVYTMPT</sequence>
<name>A0A2A5WUG7_9GAMM</name>
<protein>
    <recommendedName>
        <fullName evidence="1">DUF7931 domain-containing protein</fullName>
    </recommendedName>
</protein>
<evidence type="ECO:0000313" key="3">
    <source>
        <dbReference type="Proteomes" id="UP000219327"/>
    </source>
</evidence>
<evidence type="ECO:0000259" key="1">
    <source>
        <dbReference type="Pfam" id="PF25559"/>
    </source>
</evidence>
<reference evidence="2 3" key="1">
    <citation type="submission" date="2017-08" db="EMBL/GenBank/DDBJ databases">
        <title>Fine stratification of microbial communities through a metagenomic profile of the photic zone.</title>
        <authorList>
            <person name="Haro-Moreno J.M."/>
            <person name="Lopez-Perez M."/>
            <person name="De La Torre J."/>
            <person name="Picazo A."/>
            <person name="Camacho A."/>
            <person name="Rodriguez-Valera F."/>
        </authorList>
    </citation>
    <scope>NUCLEOTIDE SEQUENCE [LARGE SCALE GENOMIC DNA]</scope>
    <source>
        <strain evidence="2">MED-G24</strain>
    </source>
</reference>
<gene>
    <name evidence="2" type="ORF">CNE99_04685</name>
</gene>